<keyword evidence="3" id="KW-1185">Reference proteome</keyword>
<name>A0A1B0AKA1_GLOPL</name>
<dbReference type="EnsemblMetazoa" id="GPAI049065-RA">
    <property type="protein sequence ID" value="GPAI049065-PA"/>
    <property type="gene ID" value="GPAI049065"/>
</dbReference>
<protein>
    <submittedName>
        <fullName evidence="2">Uncharacterized protein</fullName>
    </submittedName>
</protein>
<evidence type="ECO:0000313" key="2">
    <source>
        <dbReference type="EnsemblMetazoa" id="GPAI049065-PA"/>
    </source>
</evidence>
<evidence type="ECO:0000256" key="1">
    <source>
        <dbReference type="SAM" id="MobiDB-lite"/>
    </source>
</evidence>
<dbReference type="AlphaFoldDB" id="A0A1B0AKA1"/>
<reference evidence="3" key="1">
    <citation type="submission" date="2014-03" db="EMBL/GenBank/DDBJ databases">
        <authorList>
            <person name="Aksoy S."/>
            <person name="Warren W."/>
            <person name="Wilson R.K."/>
        </authorList>
    </citation>
    <scope>NUCLEOTIDE SEQUENCE [LARGE SCALE GENOMIC DNA]</scope>
    <source>
        <strain evidence="3">IAEA</strain>
    </source>
</reference>
<dbReference type="VEuPathDB" id="VectorBase:GPAI049065"/>
<reference evidence="2" key="2">
    <citation type="submission" date="2020-05" db="UniProtKB">
        <authorList>
            <consortium name="EnsemblMetazoa"/>
        </authorList>
    </citation>
    <scope>IDENTIFICATION</scope>
    <source>
        <strain evidence="2">IAEA</strain>
    </source>
</reference>
<evidence type="ECO:0000313" key="3">
    <source>
        <dbReference type="Proteomes" id="UP000092445"/>
    </source>
</evidence>
<feature type="region of interest" description="Disordered" evidence="1">
    <location>
        <begin position="1"/>
        <end position="27"/>
    </location>
</feature>
<dbReference type="Proteomes" id="UP000092445">
    <property type="component" value="Unassembled WGS sequence"/>
</dbReference>
<organism evidence="2 3">
    <name type="scientific">Glossina pallidipes</name>
    <name type="common">Tsetse fly</name>
    <dbReference type="NCBI Taxonomy" id="7398"/>
    <lineage>
        <taxon>Eukaryota</taxon>
        <taxon>Metazoa</taxon>
        <taxon>Ecdysozoa</taxon>
        <taxon>Arthropoda</taxon>
        <taxon>Hexapoda</taxon>
        <taxon>Insecta</taxon>
        <taxon>Pterygota</taxon>
        <taxon>Neoptera</taxon>
        <taxon>Endopterygota</taxon>
        <taxon>Diptera</taxon>
        <taxon>Brachycera</taxon>
        <taxon>Muscomorpha</taxon>
        <taxon>Hippoboscoidea</taxon>
        <taxon>Glossinidae</taxon>
        <taxon>Glossina</taxon>
    </lineage>
</organism>
<proteinExistence type="predicted"/>
<accession>A0A1B0AKA1</accession>
<feature type="compositionally biased region" description="Basic and acidic residues" evidence="1">
    <location>
        <begin position="10"/>
        <end position="27"/>
    </location>
</feature>
<sequence>MDGGVNRQRLTAEKECYSTKSPRMDML</sequence>